<name>A0A918XGH8_9GAMM</name>
<dbReference type="AlphaFoldDB" id="A0A918XGH8"/>
<evidence type="ECO:0000313" key="3">
    <source>
        <dbReference type="Proteomes" id="UP000644693"/>
    </source>
</evidence>
<dbReference type="Proteomes" id="UP000644693">
    <property type="component" value="Unassembled WGS sequence"/>
</dbReference>
<accession>A0A918XGH8</accession>
<keyword evidence="1" id="KW-0472">Membrane</keyword>
<keyword evidence="1" id="KW-0812">Transmembrane</keyword>
<comment type="caution">
    <text evidence="2">The sequence shown here is derived from an EMBL/GenBank/DDBJ whole genome shotgun (WGS) entry which is preliminary data.</text>
</comment>
<reference evidence="2" key="1">
    <citation type="journal article" date="2014" name="Int. J. Syst. Evol. Microbiol.">
        <title>Complete genome sequence of Corynebacterium casei LMG S-19264T (=DSM 44701T), isolated from a smear-ripened cheese.</title>
        <authorList>
            <consortium name="US DOE Joint Genome Institute (JGI-PGF)"/>
            <person name="Walter F."/>
            <person name="Albersmeier A."/>
            <person name="Kalinowski J."/>
            <person name="Ruckert C."/>
        </authorList>
    </citation>
    <scope>NUCLEOTIDE SEQUENCE</scope>
    <source>
        <strain evidence="2">KCTC 23430</strain>
    </source>
</reference>
<dbReference type="RefSeq" id="WP_189476369.1">
    <property type="nucleotide sequence ID" value="NZ_BMYM01000001.1"/>
</dbReference>
<keyword evidence="3" id="KW-1185">Reference proteome</keyword>
<gene>
    <name evidence="2" type="ORF">GCM10007053_12850</name>
</gene>
<protein>
    <submittedName>
        <fullName evidence="2">Uncharacterized protein</fullName>
    </submittedName>
</protein>
<feature type="transmembrane region" description="Helical" evidence="1">
    <location>
        <begin position="20"/>
        <end position="44"/>
    </location>
</feature>
<sequence length="49" mass="5187">MSNNRTDQPKSLAEFMQDPLGSVIFASCTAMGSLGVVVSSIWLLNTVIG</sequence>
<organism evidence="2 3">
    <name type="scientific">Parahalioglobus pacificus</name>
    <dbReference type="NCBI Taxonomy" id="930806"/>
    <lineage>
        <taxon>Bacteria</taxon>
        <taxon>Pseudomonadati</taxon>
        <taxon>Pseudomonadota</taxon>
        <taxon>Gammaproteobacteria</taxon>
        <taxon>Cellvibrionales</taxon>
        <taxon>Halieaceae</taxon>
        <taxon>Parahalioglobus</taxon>
    </lineage>
</organism>
<reference evidence="2" key="2">
    <citation type="submission" date="2020-09" db="EMBL/GenBank/DDBJ databases">
        <authorList>
            <person name="Sun Q."/>
            <person name="Kim S."/>
        </authorList>
    </citation>
    <scope>NUCLEOTIDE SEQUENCE</scope>
    <source>
        <strain evidence="2">KCTC 23430</strain>
    </source>
</reference>
<proteinExistence type="predicted"/>
<dbReference type="EMBL" id="BMYM01000001">
    <property type="protein sequence ID" value="GHD30743.1"/>
    <property type="molecule type" value="Genomic_DNA"/>
</dbReference>
<evidence type="ECO:0000256" key="1">
    <source>
        <dbReference type="SAM" id="Phobius"/>
    </source>
</evidence>
<evidence type="ECO:0000313" key="2">
    <source>
        <dbReference type="EMBL" id="GHD30743.1"/>
    </source>
</evidence>
<keyword evidence="1" id="KW-1133">Transmembrane helix</keyword>